<feature type="transmembrane region" description="Helical" evidence="6">
    <location>
        <begin position="101"/>
        <end position="118"/>
    </location>
</feature>
<keyword evidence="3 6" id="KW-0812">Transmembrane</keyword>
<dbReference type="SUPFAM" id="SSF103481">
    <property type="entry name" value="Multidrug resistance efflux transporter EmrE"/>
    <property type="match status" value="2"/>
</dbReference>
<proteinExistence type="inferred from homology"/>
<dbReference type="InterPro" id="IPR037185">
    <property type="entry name" value="EmrE-like"/>
</dbReference>
<evidence type="ECO:0000256" key="1">
    <source>
        <dbReference type="ARBA" id="ARBA00004141"/>
    </source>
</evidence>
<comment type="subcellular location">
    <subcellularLocation>
        <location evidence="1">Membrane</location>
        <topology evidence="1">Multi-pass membrane protein</topology>
    </subcellularLocation>
</comment>
<feature type="transmembrane region" description="Helical" evidence="6">
    <location>
        <begin position="161"/>
        <end position="179"/>
    </location>
</feature>
<feature type="transmembrane region" description="Helical" evidence="6">
    <location>
        <begin position="37"/>
        <end position="58"/>
    </location>
</feature>
<evidence type="ECO:0000256" key="5">
    <source>
        <dbReference type="ARBA" id="ARBA00023136"/>
    </source>
</evidence>
<keyword evidence="4 6" id="KW-1133">Transmembrane helix</keyword>
<feature type="transmembrane region" description="Helical" evidence="6">
    <location>
        <begin position="130"/>
        <end position="149"/>
    </location>
</feature>
<comment type="similarity">
    <text evidence="2">Belongs to the EamA transporter family.</text>
</comment>
<dbReference type="Pfam" id="PF00892">
    <property type="entry name" value="EamA"/>
    <property type="match status" value="2"/>
</dbReference>
<evidence type="ECO:0000256" key="2">
    <source>
        <dbReference type="ARBA" id="ARBA00007362"/>
    </source>
</evidence>
<feature type="transmembrane region" description="Helical" evidence="6">
    <location>
        <begin position="70"/>
        <end position="89"/>
    </location>
</feature>
<sequence length="304" mass="31597">MTATRRPIDGFAAALMLLLCAIWGAQQVAIKLAAADVAPIMQAAIRSGVSAALVALFSRARGERLSWRDATLAPGLVAGALFGVEFLFVAEGLRHTTASRMAVFLYTAPVFTALGLHLRLPSERLQGRQWVGIAVAFGGIALAFAGKVRGGLAPELLLGDAFGVLGGAAWGATTVVIRSSALSEARPSQTLLYQLGGGCVLLLLLAVLTGQAGHVALTPTSAASLAFQGVVVSFASYLAWFWLLRRYLASRLSVFSFLTPIFGVTFGVLVLGEPLTPAFLGGAALVLLGILLVSGLPRRADARG</sequence>
<protein>
    <recommendedName>
        <fullName evidence="7">EamA domain-containing protein</fullName>
    </recommendedName>
</protein>
<name>A0ABN6N8S2_9BACT</name>
<dbReference type="RefSeq" id="WP_248345565.1">
    <property type="nucleotide sequence ID" value="NZ_AP025592.1"/>
</dbReference>
<feature type="transmembrane region" description="Helical" evidence="6">
    <location>
        <begin position="252"/>
        <end position="272"/>
    </location>
</feature>
<evidence type="ECO:0000259" key="7">
    <source>
        <dbReference type="Pfam" id="PF00892"/>
    </source>
</evidence>
<accession>A0ABN6N8S2</accession>
<keyword evidence="5 6" id="KW-0472">Membrane</keyword>
<dbReference type="InterPro" id="IPR000620">
    <property type="entry name" value="EamA_dom"/>
</dbReference>
<feature type="transmembrane region" description="Helical" evidence="6">
    <location>
        <begin position="222"/>
        <end position="243"/>
    </location>
</feature>
<reference evidence="9" key="1">
    <citation type="journal article" date="2022" name="Int. J. Syst. Evol. Microbiol.">
        <title>Anaeromyxobacter oryzae sp. nov., Anaeromyxobacter diazotrophicus sp. nov. and Anaeromyxobacter paludicola sp. nov., isolated from paddy soils.</title>
        <authorList>
            <person name="Itoh H."/>
            <person name="Xu Z."/>
            <person name="Mise K."/>
            <person name="Masuda Y."/>
            <person name="Ushijima N."/>
            <person name="Hayakawa C."/>
            <person name="Shiratori Y."/>
            <person name="Senoo K."/>
        </authorList>
    </citation>
    <scope>NUCLEOTIDE SEQUENCE [LARGE SCALE GENOMIC DNA]</scope>
    <source>
        <strain evidence="9">Red630</strain>
    </source>
</reference>
<evidence type="ECO:0000256" key="4">
    <source>
        <dbReference type="ARBA" id="ARBA00022989"/>
    </source>
</evidence>
<feature type="transmembrane region" description="Helical" evidence="6">
    <location>
        <begin position="278"/>
        <end position="296"/>
    </location>
</feature>
<evidence type="ECO:0000256" key="6">
    <source>
        <dbReference type="SAM" id="Phobius"/>
    </source>
</evidence>
<dbReference type="InterPro" id="IPR050638">
    <property type="entry name" value="AA-Vitamin_Transporters"/>
</dbReference>
<dbReference type="Proteomes" id="UP001162734">
    <property type="component" value="Chromosome"/>
</dbReference>
<evidence type="ECO:0000313" key="8">
    <source>
        <dbReference type="EMBL" id="BDG08385.1"/>
    </source>
</evidence>
<evidence type="ECO:0000313" key="9">
    <source>
        <dbReference type="Proteomes" id="UP001162734"/>
    </source>
</evidence>
<dbReference type="PANTHER" id="PTHR32322:SF2">
    <property type="entry name" value="EAMA DOMAIN-CONTAINING PROTEIN"/>
    <property type="match status" value="1"/>
</dbReference>
<evidence type="ECO:0000256" key="3">
    <source>
        <dbReference type="ARBA" id="ARBA00022692"/>
    </source>
</evidence>
<dbReference type="EMBL" id="AP025592">
    <property type="protein sequence ID" value="BDG08385.1"/>
    <property type="molecule type" value="Genomic_DNA"/>
</dbReference>
<gene>
    <name evidence="8" type="ORF">AMPC_14980</name>
</gene>
<feature type="transmembrane region" description="Helical" evidence="6">
    <location>
        <begin position="191"/>
        <end position="210"/>
    </location>
</feature>
<dbReference type="PANTHER" id="PTHR32322">
    <property type="entry name" value="INNER MEMBRANE TRANSPORTER"/>
    <property type="match status" value="1"/>
</dbReference>
<keyword evidence="9" id="KW-1185">Reference proteome</keyword>
<organism evidence="8 9">
    <name type="scientific">Anaeromyxobacter paludicola</name>
    <dbReference type="NCBI Taxonomy" id="2918171"/>
    <lineage>
        <taxon>Bacteria</taxon>
        <taxon>Pseudomonadati</taxon>
        <taxon>Myxococcota</taxon>
        <taxon>Myxococcia</taxon>
        <taxon>Myxococcales</taxon>
        <taxon>Cystobacterineae</taxon>
        <taxon>Anaeromyxobacteraceae</taxon>
        <taxon>Anaeromyxobacter</taxon>
    </lineage>
</organism>
<feature type="domain" description="EamA" evidence="7">
    <location>
        <begin position="12"/>
        <end position="144"/>
    </location>
</feature>
<feature type="domain" description="EamA" evidence="7">
    <location>
        <begin position="158"/>
        <end position="294"/>
    </location>
</feature>